<dbReference type="InParanoid" id="A0A251T269"/>
<dbReference type="STRING" id="4232.A0A251T269"/>
<feature type="transmembrane region" description="Helical" evidence="2">
    <location>
        <begin position="53"/>
        <end position="72"/>
    </location>
</feature>
<keyword evidence="4" id="KW-1185">Reference proteome</keyword>
<name>A0A251T269_HELAN</name>
<dbReference type="PROSITE" id="PS50077">
    <property type="entry name" value="HEAT_REPEAT"/>
    <property type="match status" value="1"/>
</dbReference>
<feature type="repeat" description="HEAT" evidence="1">
    <location>
        <begin position="80"/>
        <end position="103"/>
    </location>
</feature>
<dbReference type="AlphaFoldDB" id="A0A251T269"/>
<keyword evidence="2" id="KW-0472">Membrane</keyword>
<gene>
    <name evidence="3" type="ORF">HannXRQ_Chr12g0364061</name>
</gene>
<reference evidence="4" key="1">
    <citation type="journal article" date="2017" name="Nature">
        <title>The sunflower genome provides insights into oil metabolism, flowering and Asterid evolution.</title>
        <authorList>
            <person name="Badouin H."/>
            <person name="Gouzy J."/>
            <person name="Grassa C.J."/>
            <person name="Murat F."/>
            <person name="Staton S.E."/>
            <person name="Cottret L."/>
            <person name="Lelandais-Briere C."/>
            <person name="Owens G.L."/>
            <person name="Carrere S."/>
            <person name="Mayjonade B."/>
            <person name="Legrand L."/>
            <person name="Gill N."/>
            <person name="Kane N.C."/>
            <person name="Bowers J.E."/>
            <person name="Hubner S."/>
            <person name="Bellec A."/>
            <person name="Berard A."/>
            <person name="Berges H."/>
            <person name="Blanchet N."/>
            <person name="Boniface M.C."/>
            <person name="Brunel D."/>
            <person name="Catrice O."/>
            <person name="Chaidir N."/>
            <person name="Claudel C."/>
            <person name="Donnadieu C."/>
            <person name="Faraut T."/>
            <person name="Fievet G."/>
            <person name="Helmstetter N."/>
            <person name="King M."/>
            <person name="Knapp S.J."/>
            <person name="Lai Z."/>
            <person name="Le Paslier M.C."/>
            <person name="Lippi Y."/>
            <person name="Lorenzon L."/>
            <person name="Mandel J.R."/>
            <person name="Marage G."/>
            <person name="Marchand G."/>
            <person name="Marquand E."/>
            <person name="Bret-Mestries E."/>
            <person name="Morien E."/>
            <person name="Nambeesan S."/>
            <person name="Nguyen T."/>
            <person name="Pegot-Espagnet P."/>
            <person name="Pouilly N."/>
            <person name="Raftis F."/>
            <person name="Sallet E."/>
            <person name="Schiex T."/>
            <person name="Thomas J."/>
            <person name="Vandecasteele C."/>
            <person name="Vares D."/>
            <person name="Vear F."/>
            <person name="Vautrin S."/>
            <person name="Crespi M."/>
            <person name="Mangin B."/>
            <person name="Burke J.M."/>
            <person name="Salse J."/>
            <person name="Munos S."/>
            <person name="Vincourt P."/>
            <person name="Rieseberg L.H."/>
            <person name="Langlade N.B."/>
        </authorList>
    </citation>
    <scope>NUCLEOTIDE SEQUENCE [LARGE SCALE GENOMIC DNA]</scope>
    <source>
        <strain evidence="4">cv. SF193</strain>
    </source>
</reference>
<proteinExistence type="predicted"/>
<evidence type="ECO:0000313" key="3">
    <source>
        <dbReference type="EMBL" id="OTG04596.1"/>
    </source>
</evidence>
<dbReference type="InterPro" id="IPR021133">
    <property type="entry name" value="HEAT_type_2"/>
</dbReference>
<protein>
    <submittedName>
        <fullName evidence="3">Putative HEAT, type 2</fullName>
    </submittedName>
</protein>
<keyword evidence="2" id="KW-1133">Transmembrane helix</keyword>
<keyword evidence="2" id="KW-0812">Transmembrane</keyword>
<organism evidence="3 4">
    <name type="scientific">Helianthus annuus</name>
    <name type="common">Common sunflower</name>
    <dbReference type="NCBI Taxonomy" id="4232"/>
    <lineage>
        <taxon>Eukaryota</taxon>
        <taxon>Viridiplantae</taxon>
        <taxon>Streptophyta</taxon>
        <taxon>Embryophyta</taxon>
        <taxon>Tracheophyta</taxon>
        <taxon>Spermatophyta</taxon>
        <taxon>Magnoliopsida</taxon>
        <taxon>eudicotyledons</taxon>
        <taxon>Gunneridae</taxon>
        <taxon>Pentapetalae</taxon>
        <taxon>asterids</taxon>
        <taxon>campanulids</taxon>
        <taxon>Asterales</taxon>
        <taxon>Asteraceae</taxon>
        <taxon>Asteroideae</taxon>
        <taxon>Heliantheae alliance</taxon>
        <taxon>Heliantheae</taxon>
        <taxon>Helianthus</taxon>
    </lineage>
</organism>
<dbReference type="Proteomes" id="UP000215914">
    <property type="component" value="Chromosome 12"/>
</dbReference>
<evidence type="ECO:0000313" key="4">
    <source>
        <dbReference type="Proteomes" id="UP000215914"/>
    </source>
</evidence>
<evidence type="ECO:0000256" key="1">
    <source>
        <dbReference type="PROSITE-ProRule" id="PRU00103"/>
    </source>
</evidence>
<evidence type="ECO:0000256" key="2">
    <source>
        <dbReference type="SAM" id="Phobius"/>
    </source>
</evidence>
<dbReference type="EMBL" id="CM007901">
    <property type="protein sequence ID" value="OTG04596.1"/>
    <property type="molecule type" value="Genomic_DNA"/>
</dbReference>
<sequence>MDLTVAYFPNGNYYIGYYGTTNDWDNYLRYVNPDGVHMSHLITIGSDLYMEYMGIWIMVMVMHHTVLIHMLAHFCDRGIFFPVYVRLLRDNEYKVRIAAILIM</sequence>
<accession>A0A251T269</accession>